<dbReference type="Proteomes" id="UP000735302">
    <property type="component" value="Unassembled WGS sequence"/>
</dbReference>
<feature type="chain" id="PRO_5043819931" evidence="2">
    <location>
        <begin position="16"/>
        <end position="77"/>
    </location>
</feature>
<feature type="signal peptide" evidence="2">
    <location>
        <begin position="1"/>
        <end position="15"/>
    </location>
</feature>
<feature type="compositionally biased region" description="Acidic residues" evidence="1">
    <location>
        <begin position="44"/>
        <end position="62"/>
    </location>
</feature>
<feature type="compositionally biased region" description="Basic and acidic residues" evidence="1">
    <location>
        <begin position="20"/>
        <end position="42"/>
    </location>
</feature>
<accession>A0AAV4C7U0</accession>
<keyword evidence="4" id="KW-1185">Reference proteome</keyword>
<evidence type="ECO:0000256" key="1">
    <source>
        <dbReference type="SAM" id="MobiDB-lite"/>
    </source>
</evidence>
<organism evidence="3 4">
    <name type="scientific">Plakobranchus ocellatus</name>
    <dbReference type="NCBI Taxonomy" id="259542"/>
    <lineage>
        <taxon>Eukaryota</taxon>
        <taxon>Metazoa</taxon>
        <taxon>Spiralia</taxon>
        <taxon>Lophotrochozoa</taxon>
        <taxon>Mollusca</taxon>
        <taxon>Gastropoda</taxon>
        <taxon>Heterobranchia</taxon>
        <taxon>Euthyneura</taxon>
        <taxon>Panpulmonata</taxon>
        <taxon>Sacoglossa</taxon>
        <taxon>Placobranchoidea</taxon>
        <taxon>Plakobranchidae</taxon>
        <taxon>Plakobranchus</taxon>
    </lineage>
</organism>
<sequence>MLLLPLEILTGTCLSAPHSLKGDDDYYDHKRSDGDKIDRADQANDNDNENNNDEDGDGDDDDKIVMTMIMIMTQQQQ</sequence>
<dbReference type="EMBL" id="BLXT01005946">
    <property type="protein sequence ID" value="GFO27755.1"/>
    <property type="molecule type" value="Genomic_DNA"/>
</dbReference>
<reference evidence="3 4" key="1">
    <citation type="journal article" date="2021" name="Elife">
        <title>Chloroplast acquisition without the gene transfer in kleptoplastic sea slugs, Plakobranchus ocellatus.</title>
        <authorList>
            <person name="Maeda T."/>
            <person name="Takahashi S."/>
            <person name="Yoshida T."/>
            <person name="Shimamura S."/>
            <person name="Takaki Y."/>
            <person name="Nagai Y."/>
            <person name="Toyoda A."/>
            <person name="Suzuki Y."/>
            <person name="Arimoto A."/>
            <person name="Ishii H."/>
            <person name="Satoh N."/>
            <person name="Nishiyama T."/>
            <person name="Hasebe M."/>
            <person name="Maruyama T."/>
            <person name="Minagawa J."/>
            <person name="Obokata J."/>
            <person name="Shigenobu S."/>
        </authorList>
    </citation>
    <scope>NUCLEOTIDE SEQUENCE [LARGE SCALE GENOMIC DNA]</scope>
</reference>
<protein>
    <submittedName>
        <fullName evidence="3">Uncharacterized protein</fullName>
    </submittedName>
</protein>
<evidence type="ECO:0000313" key="4">
    <source>
        <dbReference type="Proteomes" id="UP000735302"/>
    </source>
</evidence>
<evidence type="ECO:0000313" key="3">
    <source>
        <dbReference type="EMBL" id="GFO27755.1"/>
    </source>
</evidence>
<dbReference type="AlphaFoldDB" id="A0AAV4C7U0"/>
<evidence type="ECO:0000256" key="2">
    <source>
        <dbReference type="SAM" id="SignalP"/>
    </source>
</evidence>
<gene>
    <name evidence="3" type="ORF">PoB_005426000</name>
</gene>
<keyword evidence="2" id="KW-0732">Signal</keyword>
<feature type="region of interest" description="Disordered" evidence="1">
    <location>
        <begin position="14"/>
        <end position="63"/>
    </location>
</feature>
<name>A0AAV4C7U0_9GAST</name>
<proteinExistence type="predicted"/>
<comment type="caution">
    <text evidence="3">The sequence shown here is derived from an EMBL/GenBank/DDBJ whole genome shotgun (WGS) entry which is preliminary data.</text>
</comment>